<geneLocation type="plasmid" evidence="3">
    <name>prgalie4872d</name>
</geneLocation>
<accession>A0A1L5NWF4</accession>
<dbReference type="AlphaFoldDB" id="A0A1L5NWF4"/>
<evidence type="ECO:0000313" key="3">
    <source>
        <dbReference type="Proteomes" id="UP000184749"/>
    </source>
</evidence>
<reference evidence="2 3" key="1">
    <citation type="submission" date="2016-09" db="EMBL/GenBank/DDBJ databases">
        <title>The complete genome sequences of Rhizobium gallicum, symbiovars gallicum and phaseoli, symbionts associated to common bean (Phaseolus vulgaris).</title>
        <authorList>
            <person name="Bustos P."/>
            <person name="Santamaria R.I."/>
            <person name="Perez-Carrascal O.M."/>
            <person name="Juarez S."/>
            <person name="Lozano L."/>
            <person name="Martinez-Flores I."/>
            <person name="Martinez-Romero E."/>
            <person name="Cevallos M."/>
            <person name="Romero D."/>
            <person name="Davila G."/>
            <person name="Gonzalez V."/>
        </authorList>
    </citation>
    <scope>NUCLEOTIDE SEQUENCE [LARGE SCALE GENOMIC DNA]</scope>
    <source>
        <strain evidence="2 3">IE4872</strain>
        <plasmid evidence="3">prgalie4872d</plasmid>
    </source>
</reference>
<organism evidence="2 3">
    <name type="scientific">Rhizobium gallicum</name>
    <dbReference type="NCBI Taxonomy" id="56730"/>
    <lineage>
        <taxon>Bacteria</taxon>
        <taxon>Pseudomonadati</taxon>
        <taxon>Pseudomonadota</taxon>
        <taxon>Alphaproteobacteria</taxon>
        <taxon>Hyphomicrobiales</taxon>
        <taxon>Rhizobiaceae</taxon>
        <taxon>Rhizobium/Agrobacterium group</taxon>
        <taxon>Rhizobium</taxon>
    </lineage>
</organism>
<dbReference type="RefSeq" id="WP_074072406.1">
    <property type="nucleotide sequence ID" value="NZ_CP017105.1"/>
</dbReference>
<dbReference type="Proteomes" id="UP000184749">
    <property type="component" value="Plasmid pRgalIE4872d"/>
</dbReference>
<dbReference type="PROSITE" id="PS51781">
    <property type="entry name" value="SH3B"/>
    <property type="match status" value="1"/>
</dbReference>
<keyword evidence="2" id="KW-0614">Plasmid</keyword>
<sequence>MAIRSDVDWFKGKFAPKVKDAIAGTPLTLDLLCAIAIQETGYIWRQLLANGLSTQEVLRLCVGDTIDAPGRSAFPKNKAALIARPSGQRMFELAHNLLVEMGEATGIDAYIHAGNNPVKFCRGYGMFQRDLQFFKDDPDYFLNETWTDFDRCLGEAIVELKRGLHNLGYSNERSLTDRQLCYVAIVYNTGFGNFDESRELKQGHKDDDGVFYGEHIARFLVISQSVPTPMTDEQRVGTRRREYAGPERHLARGTRSIVEVAKSELATYGGIDEGDDPLRSHIDDYWRAANANPDDFNPTEDYWSAAFVSYCVRQSGATQQQFNFHIRHSEFVFAAIQNAENDRGDFRGRRITEYAPKIGDIIHNNQPRKDYSFDYARTHSQYPSHSAIVVKFEDRNGVRHAVTIGGNESDTVGKKFVPLTSDGLIRQRPSSNYYISVIENRMLNGGGTTPPTSGRYVVIARPDLNLRAGPDTTFDIKQVLDNGTVLYVLEFIGNERGSWALVDLEGDGGRDGFVFASFIVPA</sequence>
<evidence type="ECO:0000313" key="2">
    <source>
        <dbReference type="EMBL" id="APO72215.1"/>
    </source>
</evidence>
<dbReference type="Pfam" id="PF10030">
    <property type="entry name" value="DUF2272"/>
    <property type="match status" value="1"/>
</dbReference>
<dbReference type="Pfam" id="PF08239">
    <property type="entry name" value="SH3_3"/>
    <property type="match status" value="1"/>
</dbReference>
<dbReference type="InterPro" id="IPR019262">
    <property type="entry name" value="DUF2272"/>
</dbReference>
<proteinExistence type="predicted"/>
<feature type="domain" description="SH3b" evidence="1">
    <location>
        <begin position="453"/>
        <end position="522"/>
    </location>
</feature>
<dbReference type="EMBL" id="CP017105">
    <property type="protein sequence ID" value="APO72215.1"/>
    <property type="molecule type" value="Genomic_DNA"/>
</dbReference>
<dbReference type="OrthoDB" id="5395100at2"/>
<name>A0A1L5NWF4_9HYPH</name>
<gene>
    <name evidence="2" type="ORF">IE4872_PD01694</name>
</gene>
<evidence type="ECO:0000259" key="1">
    <source>
        <dbReference type="PROSITE" id="PS51781"/>
    </source>
</evidence>
<protein>
    <submittedName>
        <fullName evidence="2">NLPC/P60 domain-containing protein</fullName>
    </submittedName>
</protein>
<dbReference type="Gene3D" id="2.30.30.40">
    <property type="entry name" value="SH3 Domains"/>
    <property type="match status" value="1"/>
</dbReference>
<dbReference type="InterPro" id="IPR003646">
    <property type="entry name" value="SH3-like_bac-type"/>
</dbReference>